<keyword evidence="2" id="KW-0472">Membrane</keyword>
<accession>A0A2T9ZKZ1</accession>
<gene>
    <name evidence="3" type="ORF">BB560_000225</name>
</gene>
<organism evidence="3 4">
    <name type="scientific">Smittium megazygosporum</name>
    <dbReference type="NCBI Taxonomy" id="133381"/>
    <lineage>
        <taxon>Eukaryota</taxon>
        <taxon>Fungi</taxon>
        <taxon>Fungi incertae sedis</taxon>
        <taxon>Zoopagomycota</taxon>
        <taxon>Kickxellomycotina</taxon>
        <taxon>Harpellomycetes</taxon>
        <taxon>Harpellales</taxon>
        <taxon>Legeriomycetaceae</taxon>
        <taxon>Smittium</taxon>
    </lineage>
</organism>
<sequence length="74" mass="8289">MSYASSSRKNHPSTSAKEFGSALNKNNHTVVNMDRSGFLESQNDVRLNDLSKKVSLLRNYEVLIGIVLLLFLGY</sequence>
<evidence type="ECO:0000313" key="4">
    <source>
        <dbReference type="Proteomes" id="UP000245609"/>
    </source>
</evidence>
<evidence type="ECO:0000256" key="1">
    <source>
        <dbReference type="SAM" id="MobiDB-lite"/>
    </source>
</evidence>
<dbReference type="AlphaFoldDB" id="A0A2T9ZKZ1"/>
<feature type="compositionally biased region" description="Polar residues" evidence="1">
    <location>
        <begin position="1"/>
        <end position="16"/>
    </location>
</feature>
<reference evidence="3 4" key="1">
    <citation type="journal article" date="2018" name="MBio">
        <title>Comparative Genomics Reveals the Core Gene Toolbox for the Fungus-Insect Symbiosis.</title>
        <authorList>
            <person name="Wang Y."/>
            <person name="Stata M."/>
            <person name="Wang W."/>
            <person name="Stajich J.E."/>
            <person name="White M.M."/>
            <person name="Moncalvo J.M."/>
        </authorList>
    </citation>
    <scope>NUCLEOTIDE SEQUENCE [LARGE SCALE GENOMIC DNA]</scope>
    <source>
        <strain evidence="3 4">SC-DP-2</strain>
    </source>
</reference>
<comment type="caution">
    <text evidence="3">The sequence shown here is derived from an EMBL/GenBank/DDBJ whole genome shotgun (WGS) entry which is preliminary data.</text>
</comment>
<evidence type="ECO:0000256" key="2">
    <source>
        <dbReference type="SAM" id="Phobius"/>
    </source>
</evidence>
<proteinExistence type="predicted"/>
<dbReference type="EMBL" id="MBFS01000021">
    <property type="protein sequence ID" value="PVV05258.1"/>
    <property type="molecule type" value="Genomic_DNA"/>
</dbReference>
<feature type="transmembrane region" description="Helical" evidence="2">
    <location>
        <begin position="56"/>
        <end position="73"/>
    </location>
</feature>
<dbReference type="OrthoDB" id="5596416at2759"/>
<protein>
    <submittedName>
        <fullName evidence="3">Uncharacterized protein</fullName>
    </submittedName>
</protein>
<keyword evidence="2" id="KW-0812">Transmembrane</keyword>
<name>A0A2T9ZKZ1_9FUNG</name>
<feature type="region of interest" description="Disordered" evidence="1">
    <location>
        <begin position="1"/>
        <end position="23"/>
    </location>
</feature>
<keyword evidence="2" id="KW-1133">Transmembrane helix</keyword>
<evidence type="ECO:0000313" key="3">
    <source>
        <dbReference type="EMBL" id="PVV05258.1"/>
    </source>
</evidence>
<keyword evidence="4" id="KW-1185">Reference proteome</keyword>
<dbReference type="Proteomes" id="UP000245609">
    <property type="component" value="Unassembled WGS sequence"/>
</dbReference>